<name>A0A392UBL0_9FABA</name>
<feature type="region of interest" description="Disordered" evidence="1">
    <location>
        <begin position="17"/>
        <end position="48"/>
    </location>
</feature>
<sequence>MVDNTFVLDSFVAAANNTGRRRPGNHNNNNNNNNTRLYSSPVSTTRDV</sequence>
<proteinExistence type="predicted"/>
<feature type="compositionally biased region" description="Low complexity" evidence="1">
    <location>
        <begin position="25"/>
        <end position="36"/>
    </location>
</feature>
<organism evidence="2 3">
    <name type="scientific">Trifolium medium</name>
    <dbReference type="NCBI Taxonomy" id="97028"/>
    <lineage>
        <taxon>Eukaryota</taxon>
        <taxon>Viridiplantae</taxon>
        <taxon>Streptophyta</taxon>
        <taxon>Embryophyta</taxon>
        <taxon>Tracheophyta</taxon>
        <taxon>Spermatophyta</taxon>
        <taxon>Magnoliopsida</taxon>
        <taxon>eudicotyledons</taxon>
        <taxon>Gunneridae</taxon>
        <taxon>Pentapetalae</taxon>
        <taxon>rosids</taxon>
        <taxon>fabids</taxon>
        <taxon>Fabales</taxon>
        <taxon>Fabaceae</taxon>
        <taxon>Papilionoideae</taxon>
        <taxon>50 kb inversion clade</taxon>
        <taxon>NPAAA clade</taxon>
        <taxon>Hologalegina</taxon>
        <taxon>IRL clade</taxon>
        <taxon>Trifolieae</taxon>
        <taxon>Trifolium</taxon>
    </lineage>
</organism>
<evidence type="ECO:0000313" key="3">
    <source>
        <dbReference type="Proteomes" id="UP000265520"/>
    </source>
</evidence>
<feature type="compositionally biased region" description="Polar residues" evidence="1">
    <location>
        <begin position="37"/>
        <end position="48"/>
    </location>
</feature>
<accession>A0A392UBL0</accession>
<dbReference type="EMBL" id="LXQA010785572">
    <property type="protein sequence ID" value="MCI70911.1"/>
    <property type="molecule type" value="Genomic_DNA"/>
</dbReference>
<feature type="non-terminal residue" evidence="2">
    <location>
        <position position="48"/>
    </location>
</feature>
<reference evidence="2 3" key="1">
    <citation type="journal article" date="2018" name="Front. Plant Sci.">
        <title>Red Clover (Trifolium pratense) and Zigzag Clover (T. medium) - A Picture of Genomic Similarities and Differences.</title>
        <authorList>
            <person name="Dluhosova J."/>
            <person name="Istvanek J."/>
            <person name="Nedelnik J."/>
            <person name="Repkova J."/>
        </authorList>
    </citation>
    <scope>NUCLEOTIDE SEQUENCE [LARGE SCALE GENOMIC DNA]</scope>
    <source>
        <strain evidence="3">cv. 10/8</strain>
        <tissue evidence="2">Leaf</tissue>
    </source>
</reference>
<protein>
    <submittedName>
        <fullName evidence="2">Uncharacterized protein</fullName>
    </submittedName>
</protein>
<evidence type="ECO:0000313" key="2">
    <source>
        <dbReference type="EMBL" id="MCI70911.1"/>
    </source>
</evidence>
<dbReference type="AlphaFoldDB" id="A0A392UBL0"/>
<comment type="caution">
    <text evidence="2">The sequence shown here is derived from an EMBL/GenBank/DDBJ whole genome shotgun (WGS) entry which is preliminary data.</text>
</comment>
<dbReference type="Proteomes" id="UP000265520">
    <property type="component" value="Unassembled WGS sequence"/>
</dbReference>
<keyword evidence="3" id="KW-1185">Reference proteome</keyword>
<evidence type="ECO:0000256" key="1">
    <source>
        <dbReference type="SAM" id="MobiDB-lite"/>
    </source>
</evidence>